<dbReference type="Proteomes" id="UP000054877">
    <property type="component" value="Unassembled WGS sequence"/>
</dbReference>
<dbReference type="EMBL" id="LNYX01000031">
    <property type="protein sequence ID" value="KTD61569.1"/>
    <property type="molecule type" value="Genomic_DNA"/>
</dbReference>
<protein>
    <submittedName>
        <fullName evidence="2">Phosphotransferase enzyme family protein</fullName>
    </submittedName>
</protein>
<dbReference type="Gene3D" id="3.30.200.150">
    <property type="match status" value="1"/>
</dbReference>
<dbReference type="InterPro" id="IPR002575">
    <property type="entry name" value="Aminoglycoside_PTrfase"/>
</dbReference>
<reference evidence="2 3" key="1">
    <citation type="submission" date="2015-11" db="EMBL/GenBank/DDBJ databases">
        <title>Genomic analysis of 38 Legionella species identifies large and diverse effector repertoires.</title>
        <authorList>
            <person name="Burstein D."/>
            <person name="Amaro F."/>
            <person name="Zusman T."/>
            <person name="Lifshitz Z."/>
            <person name="Cohen O."/>
            <person name="Gilbert J.A."/>
            <person name="Pupko T."/>
            <person name="Shuman H.A."/>
            <person name="Segal G."/>
        </authorList>
    </citation>
    <scope>NUCLEOTIDE SEQUENCE [LARGE SCALE GENOMIC DNA]</scope>
    <source>
        <strain evidence="2 3">Mt.St.Helens-9</strain>
    </source>
</reference>
<accession>A0A0W0YXF9</accession>
<proteinExistence type="predicted"/>
<dbReference type="STRING" id="452.Lspi_2199"/>
<evidence type="ECO:0000259" key="1">
    <source>
        <dbReference type="Pfam" id="PF01636"/>
    </source>
</evidence>
<dbReference type="GO" id="GO:0016740">
    <property type="term" value="F:transferase activity"/>
    <property type="evidence" value="ECO:0007669"/>
    <property type="project" value="UniProtKB-KW"/>
</dbReference>
<dbReference type="Gene3D" id="3.90.1200.10">
    <property type="match status" value="1"/>
</dbReference>
<organism evidence="2 3">
    <name type="scientific">Legionella spiritensis</name>
    <dbReference type="NCBI Taxonomy" id="452"/>
    <lineage>
        <taxon>Bacteria</taxon>
        <taxon>Pseudomonadati</taxon>
        <taxon>Pseudomonadota</taxon>
        <taxon>Gammaproteobacteria</taxon>
        <taxon>Legionellales</taxon>
        <taxon>Legionellaceae</taxon>
        <taxon>Legionella</taxon>
    </lineage>
</organism>
<dbReference type="PATRIC" id="fig|452.5.peg.2423"/>
<gene>
    <name evidence="2" type="ORF">Lspi_2199</name>
</gene>
<evidence type="ECO:0000313" key="3">
    <source>
        <dbReference type="Proteomes" id="UP000054877"/>
    </source>
</evidence>
<dbReference type="InterPro" id="IPR051678">
    <property type="entry name" value="AGP_Transferase"/>
</dbReference>
<dbReference type="PANTHER" id="PTHR21310">
    <property type="entry name" value="AMINOGLYCOSIDE PHOSPHOTRANSFERASE-RELATED-RELATED"/>
    <property type="match status" value="1"/>
</dbReference>
<keyword evidence="2" id="KW-0808">Transferase</keyword>
<dbReference type="RefSeq" id="WP_082642815.1">
    <property type="nucleotide sequence ID" value="NZ_CAAAII010000010.1"/>
</dbReference>
<dbReference type="InterPro" id="IPR011009">
    <property type="entry name" value="Kinase-like_dom_sf"/>
</dbReference>
<dbReference type="OrthoDB" id="9797603at2"/>
<feature type="domain" description="Aminoglycoside phosphotransferase" evidence="1">
    <location>
        <begin position="34"/>
        <end position="235"/>
    </location>
</feature>
<sequence>MNNNLAPSEQDILSAVSSMTGERVLSLTRMATGDQNFVFAIHTAGSEYVLRMTDISHKHKFYAAMKWQKMLLPLGVPLAEFINSDLEARYSPFPALLMLRLPGDDLINVYPQLTDQDKRNLADEMINIQALCNSLPKGPGYGILDSYDDPAIYGSWYEFLVKRLEFCKKQITNTAIFNPAFATQVLNIARDLKDKFNTIQPKPFLWDASERNVLVHNGKISGIVDVDELCFGDPLLVIALTSTCLELDGFDTKYTDYWASELALDESAQARLNFYRLFYAVAFMRKHAMQTANRKKLMLDKETLLRIFNNSLQRMNY</sequence>
<dbReference type="AlphaFoldDB" id="A0A0W0YXF9"/>
<dbReference type="Pfam" id="PF01636">
    <property type="entry name" value="APH"/>
    <property type="match status" value="1"/>
</dbReference>
<comment type="caution">
    <text evidence="2">The sequence shown here is derived from an EMBL/GenBank/DDBJ whole genome shotgun (WGS) entry which is preliminary data.</text>
</comment>
<evidence type="ECO:0000313" key="2">
    <source>
        <dbReference type="EMBL" id="KTD61569.1"/>
    </source>
</evidence>
<keyword evidence="3" id="KW-1185">Reference proteome</keyword>
<dbReference type="SUPFAM" id="SSF56112">
    <property type="entry name" value="Protein kinase-like (PK-like)"/>
    <property type="match status" value="1"/>
</dbReference>
<name>A0A0W0YXF9_LEGSP</name>